<evidence type="ECO:0000256" key="2">
    <source>
        <dbReference type="ARBA" id="ARBA00022763"/>
    </source>
</evidence>
<feature type="region of interest" description="Disordered" evidence="5">
    <location>
        <begin position="1"/>
        <end position="23"/>
    </location>
</feature>
<keyword evidence="2" id="KW-0227">DNA damage</keyword>
<gene>
    <name evidence="6" type="ORF">HJC23_013535</name>
</gene>
<dbReference type="EMBL" id="JABMIG020000535">
    <property type="protein sequence ID" value="KAL3775484.1"/>
    <property type="molecule type" value="Genomic_DNA"/>
</dbReference>
<name>A0ABD3NIW9_9STRA</name>
<evidence type="ECO:0000256" key="4">
    <source>
        <dbReference type="ARBA" id="ARBA00023204"/>
    </source>
</evidence>
<evidence type="ECO:0000313" key="6">
    <source>
        <dbReference type="EMBL" id="KAL3775484.1"/>
    </source>
</evidence>
<sequence>MQTRPTTMTRHHAPHRDTTTNATIPPSLIRQCLTLHHPNAKYTNDAVELAAEFVRLLIIEARRRAAIEAECEAVANNVLSTQNEAIHDGDSVGESNKSQNKRNIEIRGDHIAKIAAEFLMDYS</sequence>
<keyword evidence="7" id="KW-1185">Reference proteome</keyword>
<dbReference type="GO" id="GO:0006281">
    <property type="term" value="P:DNA repair"/>
    <property type="evidence" value="ECO:0007669"/>
    <property type="project" value="UniProtKB-KW"/>
</dbReference>
<proteinExistence type="inferred from homology"/>
<dbReference type="Pfam" id="PF09415">
    <property type="entry name" value="CENP-X"/>
    <property type="match status" value="1"/>
</dbReference>
<dbReference type="AlphaFoldDB" id="A0ABD3NIW9"/>
<evidence type="ECO:0000256" key="5">
    <source>
        <dbReference type="SAM" id="MobiDB-lite"/>
    </source>
</evidence>
<evidence type="ECO:0000256" key="3">
    <source>
        <dbReference type="ARBA" id="ARBA00023125"/>
    </source>
</evidence>
<comment type="caution">
    <text evidence="6">The sequence shown here is derived from an EMBL/GenBank/DDBJ whole genome shotgun (WGS) entry which is preliminary data.</text>
</comment>
<dbReference type="Proteomes" id="UP001516023">
    <property type="component" value="Unassembled WGS sequence"/>
</dbReference>
<dbReference type="GO" id="GO:0003677">
    <property type="term" value="F:DNA binding"/>
    <property type="evidence" value="ECO:0007669"/>
    <property type="project" value="UniProtKB-KW"/>
</dbReference>
<evidence type="ECO:0000256" key="1">
    <source>
        <dbReference type="ARBA" id="ARBA00009359"/>
    </source>
</evidence>
<keyword evidence="3" id="KW-0238">DNA-binding</keyword>
<evidence type="ECO:0000313" key="7">
    <source>
        <dbReference type="Proteomes" id="UP001516023"/>
    </source>
</evidence>
<dbReference type="InterPro" id="IPR018552">
    <property type="entry name" value="CENP-X"/>
</dbReference>
<organism evidence="6 7">
    <name type="scientific">Cyclotella cryptica</name>
    <dbReference type="NCBI Taxonomy" id="29204"/>
    <lineage>
        <taxon>Eukaryota</taxon>
        <taxon>Sar</taxon>
        <taxon>Stramenopiles</taxon>
        <taxon>Ochrophyta</taxon>
        <taxon>Bacillariophyta</taxon>
        <taxon>Coscinodiscophyceae</taxon>
        <taxon>Thalassiosirophycidae</taxon>
        <taxon>Stephanodiscales</taxon>
        <taxon>Stephanodiscaceae</taxon>
        <taxon>Cyclotella</taxon>
    </lineage>
</organism>
<comment type="similarity">
    <text evidence="1">Belongs to the CENP-X/MHF2 family.</text>
</comment>
<dbReference type="CDD" id="cd22921">
    <property type="entry name" value="HFD_CENP-X"/>
    <property type="match status" value="1"/>
</dbReference>
<keyword evidence="4" id="KW-0234">DNA repair</keyword>
<protein>
    <recommendedName>
        <fullName evidence="8">Centromere protein X</fullName>
    </recommendedName>
</protein>
<reference evidence="6 7" key="1">
    <citation type="journal article" date="2020" name="G3 (Bethesda)">
        <title>Improved Reference Genome for Cyclotella cryptica CCMP332, a Model for Cell Wall Morphogenesis, Salinity Adaptation, and Lipid Production in Diatoms (Bacillariophyta).</title>
        <authorList>
            <person name="Roberts W.R."/>
            <person name="Downey K.M."/>
            <person name="Ruck E.C."/>
            <person name="Traller J.C."/>
            <person name="Alverson A.J."/>
        </authorList>
    </citation>
    <scope>NUCLEOTIDE SEQUENCE [LARGE SCALE GENOMIC DNA]</scope>
    <source>
        <strain evidence="6 7">CCMP332</strain>
    </source>
</reference>
<evidence type="ECO:0008006" key="8">
    <source>
        <dbReference type="Google" id="ProtNLM"/>
    </source>
</evidence>
<accession>A0ABD3NIW9</accession>